<dbReference type="InterPro" id="IPR000131">
    <property type="entry name" value="ATP_synth_F1_gsu"/>
</dbReference>
<dbReference type="GO" id="GO:0005886">
    <property type="term" value="C:plasma membrane"/>
    <property type="evidence" value="ECO:0007669"/>
    <property type="project" value="UniProtKB-SubCell"/>
</dbReference>
<keyword evidence="5 10" id="KW-0375">Hydrogen ion transport</keyword>
<keyword evidence="12" id="KW-1185">Reference proteome</keyword>
<dbReference type="GO" id="GO:0042777">
    <property type="term" value="P:proton motive force-driven plasma membrane ATP synthesis"/>
    <property type="evidence" value="ECO:0007669"/>
    <property type="project" value="UniProtKB-UniRule"/>
</dbReference>
<sequence>MQSRREIMSRIKSVKKTRQITSAMHLIAASQYKRAQIKLATTMPYFRKIQDTIADILAHSEKFPHPYLGDKESKGERRVGYIVISGDKGLCGSYNHNVIKLAEENIKKTSNNYLMVIGNVGRDYFAKKNYNIDVEFMYTAQNPTIYTARDIADIVLKLYNRDFLDEIYIVYTQIISALSQKPTVMRLLPLELKNFDLDEKINKTDHYQFMYHPSPEEVFNEMVPEYIKGLIYGAMVESFASEQGARMTAMDSATKNADEMIKKLTLMYNRARQAQITQEIQEIVVAANSL</sequence>
<evidence type="ECO:0000256" key="3">
    <source>
        <dbReference type="ARBA" id="ARBA00007681"/>
    </source>
</evidence>
<dbReference type="HAMAP" id="MF_00815">
    <property type="entry name" value="ATP_synth_gamma_bact"/>
    <property type="match status" value="1"/>
</dbReference>
<dbReference type="Gene3D" id="3.40.1380.10">
    <property type="match status" value="1"/>
</dbReference>
<dbReference type="Pfam" id="PF00231">
    <property type="entry name" value="ATP-synt"/>
    <property type="match status" value="1"/>
</dbReference>
<proteinExistence type="inferred from homology"/>
<dbReference type="GO" id="GO:0045259">
    <property type="term" value="C:proton-transporting ATP synthase complex"/>
    <property type="evidence" value="ECO:0007669"/>
    <property type="project" value="UniProtKB-KW"/>
</dbReference>
<keyword evidence="7 10" id="KW-0472">Membrane</keyword>
<dbReference type="GO" id="GO:0046933">
    <property type="term" value="F:proton-transporting ATP synthase activity, rotational mechanism"/>
    <property type="evidence" value="ECO:0007669"/>
    <property type="project" value="UniProtKB-UniRule"/>
</dbReference>
<evidence type="ECO:0000256" key="4">
    <source>
        <dbReference type="ARBA" id="ARBA00022448"/>
    </source>
</evidence>
<reference evidence="11 12" key="1">
    <citation type="submission" date="2016-11" db="EMBL/GenBank/DDBJ databases">
        <authorList>
            <person name="Jaros S."/>
            <person name="Januszkiewicz K."/>
            <person name="Wedrychowicz H."/>
        </authorList>
    </citation>
    <scope>NUCLEOTIDE SEQUENCE [LARGE SCALE GENOMIC DNA]</scope>
    <source>
        <strain evidence="11 12">DSM 17918</strain>
    </source>
</reference>
<comment type="subunit">
    <text evidence="10">F-type ATPases have 2 components, CF(1) - the catalytic core - and CF(0) - the membrane proton channel. CF(1) has five subunits: alpha(3), beta(3), gamma(1), delta(1), epsilon(1). CF(0) has three main subunits: a, b and c.</text>
</comment>
<evidence type="ECO:0000256" key="10">
    <source>
        <dbReference type="HAMAP-Rule" id="MF_00815"/>
    </source>
</evidence>
<dbReference type="Proteomes" id="UP000184088">
    <property type="component" value="Unassembled WGS sequence"/>
</dbReference>
<dbReference type="InterPro" id="IPR035968">
    <property type="entry name" value="ATP_synth_F1_ATPase_gsu"/>
</dbReference>
<evidence type="ECO:0000256" key="8">
    <source>
        <dbReference type="ARBA" id="ARBA00023196"/>
    </source>
</evidence>
<evidence type="ECO:0000256" key="6">
    <source>
        <dbReference type="ARBA" id="ARBA00023065"/>
    </source>
</evidence>
<dbReference type="RefSeq" id="WP_234945966.1">
    <property type="nucleotide sequence ID" value="NZ_FQVH01000009.1"/>
</dbReference>
<dbReference type="CDD" id="cd12151">
    <property type="entry name" value="F1-ATPase_gamma"/>
    <property type="match status" value="1"/>
</dbReference>
<protein>
    <recommendedName>
        <fullName evidence="10">ATP synthase gamma chain</fullName>
    </recommendedName>
    <alternativeName>
        <fullName evidence="10">ATP synthase F1 sector gamma subunit</fullName>
    </alternativeName>
    <alternativeName>
        <fullName evidence="10">F-ATPase gamma subunit</fullName>
    </alternativeName>
</protein>
<evidence type="ECO:0000256" key="7">
    <source>
        <dbReference type="ARBA" id="ARBA00023136"/>
    </source>
</evidence>
<evidence type="ECO:0000256" key="2">
    <source>
        <dbReference type="ARBA" id="ARBA00004170"/>
    </source>
</evidence>
<dbReference type="NCBIfam" id="TIGR01146">
    <property type="entry name" value="ATPsyn_F1gamma"/>
    <property type="match status" value="1"/>
</dbReference>
<evidence type="ECO:0000256" key="1">
    <source>
        <dbReference type="ARBA" id="ARBA00003456"/>
    </source>
</evidence>
<keyword evidence="10" id="KW-1003">Cell membrane</keyword>
<keyword evidence="9 10" id="KW-0066">ATP synthesis</keyword>
<comment type="function">
    <text evidence="1 10">Produces ATP from ADP in the presence of a proton gradient across the membrane. The gamma chain is believed to be important in regulating ATPase activity and the flow of protons through the CF(0) complex.</text>
</comment>
<gene>
    <name evidence="10" type="primary">atpG</name>
    <name evidence="11" type="ORF">SAMN02746089_01112</name>
</gene>
<evidence type="ECO:0000313" key="12">
    <source>
        <dbReference type="Proteomes" id="UP000184088"/>
    </source>
</evidence>
<evidence type="ECO:0000256" key="9">
    <source>
        <dbReference type="ARBA" id="ARBA00023310"/>
    </source>
</evidence>
<comment type="subcellular location">
    <subcellularLocation>
        <location evidence="10">Cell membrane</location>
        <topology evidence="10">Peripheral membrane protein</topology>
    </subcellularLocation>
    <subcellularLocation>
        <location evidence="2">Membrane</location>
        <topology evidence="2">Peripheral membrane protein</topology>
    </subcellularLocation>
</comment>
<name>A0A1M4XZE5_9THEO</name>
<evidence type="ECO:0000313" key="11">
    <source>
        <dbReference type="EMBL" id="SHE98798.1"/>
    </source>
</evidence>
<dbReference type="AlphaFoldDB" id="A0A1M4XZE5"/>
<dbReference type="PANTHER" id="PTHR11693:SF22">
    <property type="entry name" value="ATP SYNTHASE SUBUNIT GAMMA, MITOCHONDRIAL"/>
    <property type="match status" value="1"/>
</dbReference>
<keyword evidence="6 10" id="KW-0406">Ion transport</keyword>
<comment type="similarity">
    <text evidence="3 10">Belongs to the ATPase gamma chain family.</text>
</comment>
<evidence type="ECO:0000256" key="5">
    <source>
        <dbReference type="ARBA" id="ARBA00022781"/>
    </source>
</evidence>
<organism evidence="11 12">
    <name type="scientific">Caldanaerobius fijiensis DSM 17918</name>
    <dbReference type="NCBI Taxonomy" id="1121256"/>
    <lineage>
        <taxon>Bacteria</taxon>
        <taxon>Bacillati</taxon>
        <taxon>Bacillota</taxon>
        <taxon>Clostridia</taxon>
        <taxon>Thermoanaerobacterales</taxon>
        <taxon>Thermoanaerobacteraceae</taxon>
        <taxon>Caldanaerobius</taxon>
    </lineage>
</organism>
<dbReference type="SUPFAM" id="SSF52943">
    <property type="entry name" value="ATP synthase (F1-ATPase), gamma subunit"/>
    <property type="match status" value="1"/>
</dbReference>
<dbReference type="Gene3D" id="1.10.287.80">
    <property type="entry name" value="ATP synthase, gamma subunit, helix hairpin domain"/>
    <property type="match status" value="1"/>
</dbReference>
<accession>A0A1M4XZE5</accession>
<keyword evidence="4 10" id="KW-0813">Transport</keyword>
<dbReference type="EMBL" id="FQVH01000009">
    <property type="protein sequence ID" value="SHE98798.1"/>
    <property type="molecule type" value="Genomic_DNA"/>
</dbReference>
<keyword evidence="8 10" id="KW-0139">CF(1)</keyword>
<dbReference type="PRINTS" id="PR00126">
    <property type="entry name" value="ATPASEGAMMA"/>
</dbReference>
<dbReference type="STRING" id="1121256.SAMN02746089_01112"/>
<dbReference type="PANTHER" id="PTHR11693">
    <property type="entry name" value="ATP SYNTHASE GAMMA CHAIN"/>
    <property type="match status" value="1"/>
</dbReference>
<dbReference type="GO" id="GO:0005524">
    <property type="term" value="F:ATP binding"/>
    <property type="evidence" value="ECO:0007669"/>
    <property type="project" value="UniProtKB-UniRule"/>
</dbReference>